<sequence>MTALKKVLDIAGAEFDYDKWNVAMSLFFDIADVLDASDIEGDVTPEVFARWQYHRAPFRAVPSLETIASRAEDFIEGEWADDYSYATVALASALLIGEITQQDLVYVGDVLSRYTSLLGKAGLSYC</sequence>
<organism evidence="1 2">
    <name type="scientific">Mycobacterium phage Phlei</name>
    <dbReference type="NCBI Taxonomy" id="1690684"/>
    <lineage>
        <taxon>Viruses</taxon>
        <taxon>Duplodnaviria</taxon>
        <taxon>Heunggongvirae</taxon>
        <taxon>Uroviricota</taxon>
        <taxon>Caudoviricetes</taxon>
        <taxon>Phleivirus</taxon>
        <taxon>Phleivirus Phlei</taxon>
    </lineage>
</organism>
<dbReference type="Proteomes" id="UP000203948">
    <property type="component" value="Segment"/>
</dbReference>
<dbReference type="KEGG" id="vg:26517125"/>
<keyword evidence="2" id="KW-1185">Reference proteome</keyword>
<evidence type="ECO:0000313" key="2">
    <source>
        <dbReference type="Proteomes" id="UP000203948"/>
    </source>
</evidence>
<dbReference type="RefSeq" id="YP_009188072.1">
    <property type="nucleotide sequence ID" value="NC_028662.1"/>
</dbReference>
<evidence type="ECO:0000313" key="1">
    <source>
        <dbReference type="EMBL" id="ALA48191.1"/>
    </source>
</evidence>
<dbReference type="GeneID" id="26517125"/>
<accession>A0A0N9BDP1</accession>
<protein>
    <submittedName>
        <fullName evidence="1">Uncharacterized protein</fullName>
    </submittedName>
</protein>
<reference evidence="1 2" key="1">
    <citation type="journal article" date="2016" name="Arch. Virol.">
        <title>Genome sequence of a cluster A13 mycobacteriophage detected in Mycobacterium phlei over a half century ago.</title>
        <authorList>
            <person name="Marton S."/>
            <person name="Feher E."/>
            <person name="Horvath B."/>
            <person name="Haber K."/>
            <person name="Somogyi P."/>
            <person name="Minarovits J."/>
            <person name="Banyai K."/>
        </authorList>
    </citation>
    <scope>NUCLEOTIDE SEQUENCE [LARGE SCALE GENOMIC DNA]</scope>
</reference>
<dbReference type="EMBL" id="KT206225">
    <property type="protein sequence ID" value="ALA48191.1"/>
    <property type="molecule type" value="Genomic_DNA"/>
</dbReference>
<proteinExistence type="predicted"/>
<name>A0A0N9BDP1_9CAUD</name>